<feature type="transmembrane region" description="Helical" evidence="7">
    <location>
        <begin position="222"/>
        <end position="241"/>
    </location>
</feature>
<keyword evidence="2 7" id="KW-0812">Transmembrane</keyword>
<comment type="caution">
    <text evidence="9">The sequence shown here is derived from an EMBL/GenBank/DDBJ whole genome shotgun (WGS) entry which is preliminary data.</text>
</comment>
<dbReference type="GeneID" id="98178959"/>
<evidence type="ECO:0000256" key="3">
    <source>
        <dbReference type="ARBA" id="ARBA00022989"/>
    </source>
</evidence>
<keyword evidence="10" id="KW-1185">Reference proteome</keyword>
<organism evidence="9 10">
    <name type="scientific">Madurella fahalii</name>
    <dbReference type="NCBI Taxonomy" id="1157608"/>
    <lineage>
        <taxon>Eukaryota</taxon>
        <taxon>Fungi</taxon>
        <taxon>Dikarya</taxon>
        <taxon>Ascomycota</taxon>
        <taxon>Pezizomycotina</taxon>
        <taxon>Sordariomycetes</taxon>
        <taxon>Sordariomycetidae</taxon>
        <taxon>Sordariales</taxon>
        <taxon>Sordariales incertae sedis</taxon>
        <taxon>Madurella</taxon>
    </lineage>
</organism>
<name>A0ABQ0GJV9_9PEZI</name>
<gene>
    <name evidence="9" type="ORF">MFIFM68171_08216</name>
</gene>
<protein>
    <recommendedName>
        <fullName evidence="8">Rhodopsin domain-containing protein</fullName>
    </recommendedName>
</protein>
<dbReference type="InterPro" id="IPR052337">
    <property type="entry name" value="SAT4-like"/>
</dbReference>
<keyword evidence="3 7" id="KW-1133">Transmembrane helix</keyword>
<evidence type="ECO:0000256" key="7">
    <source>
        <dbReference type="SAM" id="Phobius"/>
    </source>
</evidence>
<accession>A0ABQ0GJV9</accession>
<evidence type="ECO:0000259" key="8">
    <source>
        <dbReference type="Pfam" id="PF20684"/>
    </source>
</evidence>
<feature type="transmembrane region" description="Helical" evidence="7">
    <location>
        <begin position="256"/>
        <end position="278"/>
    </location>
</feature>
<comment type="subcellular location">
    <subcellularLocation>
        <location evidence="1">Membrane</location>
        <topology evidence="1">Multi-pass membrane protein</topology>
    </subcellularLocation>
</comment>
<dbReference type="PANTHER" id="PTHR33048:SF19">
    <property type="entry name" value="MEMBRANE PROTEIN PTH11-LIKE, PUTATIVE (AFU_ORTHOLOGUE AFUA_1G14080)-RELATED"/>
    <property type="match status" value="1"/>
</dbReference>
<comment type="similarity">
    <text evidence="5">Belongs to the SAT4 family.</text>
</comment>
<dbReference type="PANTHER" id="PTHR33048">
    <property type="entry name" value="PTH11-LIKE INTEGRAL MEMBRANE PROTEIN (AFU_ORTHOLOGUE AFUA_5G11245)"/>
    <property type="match status" value="1"/>
</dbReference>
<sequence>MALYTSPPPARPFSEDKPTLLTSWWITTLCAVIIVLRLMGRYIRVEKLFGEDKVAAMVLLPLFLRMAFVHPVLLYGTNNVLLVDDGSPLSEIEIWRRSIGSRLVLASRFIQPTILWLLKAVTLLFFDRLVGSSGKNRYTLLLRFMWAALAVTFLAVVISDLAECTPFHRYWQVVPDPGPQCRQGHAYLITVTVCNVLTDLLLVVFPVPIVIKSRLSIGRKTLLVLLFCLHLLTVAVAIYRVPGILAEGGYQGTRTMWASAEILVATFAANALTIGTFVRDTGVKKRRPRYNPDASTSSARHDTSRVAKKVSWDDPNSDVEHDEGNAGPATGASSRVGSRNMPRSELTDPSSHGKPVLSRTESRDSLIPRGRSTTASPDGAGGVVKTTTIQVTVSSAANPGEVEHANAMNGLVLRPADGIVTASAKGVARGSSVLLQDMLPLQDSDGQGGRHW</sequence>
<reference evidence="9 10" key="1">
    <citation type="submission" date="2024-09" db="EMBL/GenBank/DDBJ databases">
        <title>Itraconazole resistance in Madurella fahalii resulting from another homologue of gene encoding cytochrome P450 14-alpha sterol demethylase (CYP51).</title>
        <authorList>
            <person name="Yoshioka I."/>
            <person name="Fahal A.H."/>
            <person name="Kaneko S."/>
            <person name="Yaguchi T."/>
        </authorList>
    </citation>
    <scope>NUCLEOTIDE SEQUENCE [LARGE SCALE GENOMIC DNA]</scope>
    <source>
        <strain evidence="9 10">IFM 68171</strain>
    </source>
</reference>
<feature type="transmembrane region" description="Helical" evidence="7">
    <location>
        <begin position="54"/>
        <end position="75"/>
    </location>
</feature>
<dbReference type="Pfam" id="PF20684">
    <property type="entry name" value="Fung_rhodopsin"/>
    <property type="match status" value="1"/>
</dbReference>
<evidence type="ECO:0000313" key="10">
    <source>
        <dbReference type="Proteomes" id="UP001628179"/>
    </source>
</evidence>
<feature type="domain" description="Rhodopsin" evidence="8">
    <location>
        <begin position="36"/>
        <end position="270"/>
    </location>
</feature>
<keyword evidence="4 7" id="KW-0472">Membrane</keyword>
<dbReference type="Proteomes" id="UP001628179">
    <property type="component" value="Unassembled WGS sequence"/>
</dbReference>
<evidence type="ECO:0000256" key="2">
    <source>
        <dbReference type="ARBA" id="ARBA00022692"/>
    </source>
</evidence>
<feature type="region of interest" description="Disordered" evidence="6">
    <location>
        <begin position="285"/>
        <end position="383"/>
    </location>
</feature>
<feature type="transmembrane region" description="Helical" evidence="7">
    <location>
        <begin position="109"/>
        <end position="126"/>
    </location>
</feature>
<feature type="transmembrane region" description="Helical" evidence="7">
    <location>
        <begin position="20"/>
        <end position="42"/>
    </location>
</feature>
<dbReference type="EMBL" id="BAAFSV010000004">
    <property type="protein sequence ID" value="GAB1318006.1"/>
    <property type="molecule type" value="Genomic_DNA"/>
</dbReference>
<proteinExistence type="inferred from homology"/>
<evidence type="ECO:0000256" key="5">
    <source>
        <dbReference type="ARBA" id="ARBA00038359"/>
    </source>
</evidence>
<evidence type="ECO:0000256" key="4">
    <source>
        <dbReference type="ARBA" id="ARBA00023136"/>
    </source>
</evidence>
<evidence type="ECO:0000313" key="9">
    <source>
        <dbReference type="EMBL" id="GAB1318006.1"/>
    </source>
</evidence>
<feature type="transmembrane region" description="Helical" evidence="7">
    <location>
        <begin position="186"/>
        <end position="210"/>
    </location>
</feature>
<evidence type="ECO:0000256" key="1">
    <source>
        <dbReference type="ARBA" id="ARBA00004141"/>
    </source>
</evidence>
<feature type="transmembrane region" description="Helical" evidence="7">
    <location>
        <begin position="138"/>
        <end position="158"/>
    </location>
</feature>
<dbReference type="InterPro" id="IPR049326">
    <property type="entry name" value="Rhodopsin_dom_fungi"/>
</dbReference>
<evidence type="ECO:0000256" key="6">
    <source>
        <dbReference type="SAM" id="MobiDB-lite"/>
    </source>
</evidence>
<dbReference type="RefSeq" id="XP_070919737.1">
    <property type="nucleotide sequence ID" value="XM_071063636.1"/>
</dbReference>